<evidence type="ECO:0000313" key="6">
    <source>
        <dbReference type="Proteomes" id="UP000557872"/>
    </source>
</evidence>
<dbReference type="PANTHER" id="PTHR44858">
    <property type="entry name" value="TETRATRICOPEPTIDE REPEAT PROTEIN 6"/>
    <property type="match status" value="1"/>
</dbReference>
<sequence>MGPIKPTSVFLVLALCASLVHAHESPEHTIEAINQHAQLTPAQLHQRAIAKRALNQHSSAITDLTTAIQAAPDQLGFRLELARTQLEAGHNRNTLHTLAQALPLATTPEQQAEIHQLRAEAYQALNQHQQALKSIQQAFQLIPSGEIDWYLLRAHSQGHLGQHQQRIDDLASGLKHHPSAVVKNHWIDALIDAGSFHSALVEINRELEDRRWTSSYLIKRARSLQGLNRTQEATADLKTALAEITARLNPQRPDLLLLADQAVAYSLLGEQDQSARSIQQLHAHHAPRWIISRASRHIPNK</sequence>
<organism evidence="5 6">
    <name type="scientific">Oceaniferula marina</name>
    <dbReference type="NCBI Taxonomy" id="2748318"/>
    <lineage>
        <taxon>Bacteria</taxon>
        <taxon>Pseudomonadati</taxon>
        <taxon>Verrucomicrobiota</taxon>
        <taxon>Verrucomicrobiia</taxon>
        <taxon>Verrucomicrobiales</taxon>
        <taxon>Verrucomicrobiaceae</taxon>
        <taxon>Oceaniferula</taxon>
    </lineage>
</organism>
<evidence type="ECO:0000313" key="5">
    <source>
        <dbReference type="EMBL" id="NWK55945.1"/>
    </source>
</evidence>
<proteinExistence type="predicted"/>
<dbReference type="AlphaFoldDB" id="A0A851GL95"/>
<keyword evidence="1" id="KW-0677">Repeat</keyword>
<dbReference type="SMART" id="SM00028">
    <property type="entry name" value="TPR"/>
    <property type="match status" value="4"/>
</dbReference>
<dbReference type="SUPFAM" id="SSF48452">
    <property type="entry name" value="TPR-like"/>
    <property type="match status" value="1"/>
</dbReference>
<dbReference type="PANTHER" id="PTHR44858:SF1">
    <property type="entry name" value="UDP-N-ACETYLGLUCOSAMINE--PEPTIDE N-ACETYLGLUCOSAMINYLTRANSFERASE SPINDLY-RELATED"/>
    <property type="match status" value="1"/>
</dbReference>
<dbReference type="Pfam" id="PF13181">
    <property type="entry name" value="TPR_8"/>
    <property type="match status" value="1"/>
</dbReference>
<protein>
    <recommendedName>
        <fullName evidence="7">Tetratricopeptide repeat protein</fullName>
    </recommendedName>
</protein>
<dbReference type="EMBL" id="JACBAZ010000003">
    <property type="protein sequence ID" value="NWK55945.1"/>
    <property type="molecule type" value="Genomic_DNA"/>
</dbReference>
<evidence type="ECO:0000256" key="3">
    <source>
        <dbReference type="PROSITE-ProRule" id="PRU00339"/>
    </source>
</evidence>
<evidence type="ECO:0008006" key="7">
    <source>
        <dbReference type="Google" id="ProtNLM"/>
    </source>
</evidence>
<evidence type="ECO:0000256" key="2">
    <source>
        <dbReference type="ARBA" id="ARBA00022803"/>
    </source>
</evidence>
<keyword evidence="4" id="KW-0732">Signal</keyword>
<dbReference type="InterPro" id="IPR011990">
    <property type="entry name" value="TPR-like_helical_dom_sf"/>
</dbReference>
<gene>
    <name evidence="5" type="ORF">HW115_10000</name>
</gene>
<dbReference type="InterPro" id="IPR050498">
    <property type="entry name" value="Ycf3"/>
</dbReference>
<evidence type="ECO:0000256" key="4">
    <source>
        <dbReference type="SAM" id="SignalP"/>
    </source>
</evidence>
<accession>A0A851GL95</accession>
<dbReference type="InterPro" id="IPR019734">
    <property type="entry name" value="TPR_rpt"/>
</dbReference>
<feature type="repeat" description="TPR" evidence="3">
    <location>
        <begin position="112"/>
        <end position="145"/>
    </location>
</feature>
<evidence type="ECO:0000256" key="1">
    <source>
        <dbReference type="ARBA" id="ARBA00022737"/>
    </source>
</evidence>
<keyword evidence="6" id="KW-1185">Reference proteome</keyword>
<dbReference type="Proteomes" id="UP000557872">
    <property type="component" value="Unassembled WGS sequence"/>
</dbReference>
<dbReference type="RefSeq" id="WP_178932485.1">
    <property type="nucleotide sequence ID" value="NZ_JACBAZ010000003.1"/>
</dbReference>
<feature type="signal peptide" evidence="4">
    <location>
        <begin position="1"/>
        <end position="22"/>
    </location>
</feature>
<comment type="caution">
    <text evidence="5">The sequence shown here is derived from an EMBL/GenBank/DDBJ whole genome shotgun (WGS) entry which is preliminary data.</text>
</comment>
<name>A0A851GL95_9BACT</name>
<dbReference type="PROSITE" id="PS50005">
    <property type="entry name" value="TPR"/>
    <property type="match status" value="1"/>
</dbReference>
<dbReference type="Gene3D" id="1.25.40.10">
    <property type="entry name" value="Tetratricopeptide repeat domain"/>
    <property type="match status" value="2"/>
</dbReference>
<feature type="chain" id="PRO_5033061524" description="Tetratricopeptide repeat protein" evidence="4">
    <location>
        <begin position="23"/>
        <end position="301"/>
    </location>
</feature>
<keyword evidence="2 3" id="KW-0802">TPR repeat</keyword>
<reference evidence="5 6" key="1">
    <citation type="submission" date="2020-07" db="EMBL/GenBank/DDBJ databases">
        <title>Roseicoccus Jingziensis gen. nov., sp. nov., isolated from coastal seawater.</title>
        <authorList>
            <person name="Feng X."/>
        </authorList>
    </citation>
    <scope>NUCLEOTIDE SEQUENCE [LARGE SCALE GENOMIC DNA]</scope>
    <source>
        <strain evidence="5 6">N1E253</strain>
    </source>
</reference>